<sequence>MASRTQKLVRAFKTASSVVYALSILSAGMFAFHNFYLETLSGALVVAICLVMLVATTDQPRPLAERLSNSRYEFVYSFRGRVIMDVIASLFLFAFGGLGFVLATIMLGIVLGIFICGMQLPELIHEMFLEPGTSPECDESASYSRT</sequence>
<name>A0A7S2KUI0_9STRA</name>
<feature type="transmembrane region" description="Helical" evidence="1">
    <location>
        <begin position="39"/>
        <end position="57"/>
    </location>
</feature>
<proteinExistence type="predicted"/>
<dbReference type="EMBL" id="HBGY01018482">
    <property type="protein sequence ID" value="CAD9586197.1"/>
    <property type="molecule type" value="Transcribed_RNA"/>
</dbReference>
<keyword evidence="1" id="KW-0812">Transmembrane</keyword>
<feature type="transmembrane region" description="Helical" evidence="1">
    <location>
        <begin position="12"/>
        <end position="33"/>
    </location>
</feature>
<evidence type="ECO:0000256" key="1">
    <source>
        <dbReference type="SAM" id="Phobius"/>
    </source>
</evidence>
<organism evidence="2">
    <name type="scientific">Leptocylindrus danicus</name>
    <dbReference type="NCBI Taxonomy" id="163516"/>
    <lineage>
        <taxon>Eukaryota</taxon>
        <taxon>Sar</taxon>
        <taxon>Stramenopiles</taxon>
        <taxon>Ochrophyta</taxon>
        <taxon>Bacillariophyta</taxon>
        <taxon>Coscinodiscophyceae</taxon>
        <taxon>Chaetocerotophycidae</taxon>
        <taxon>Leptocylindrales</taxon>
        <taxon>Leptocylindraceae</taxon>
        <taxon>Leptocylindrus</taxon>
    </lineage>
</organism>
<dbReference type="AlphaFoldDB" id="A0A7S2KUI0"/>
<keyword evidence="1" id="KW-1133">Transmembrane helix</keyword>
<gene>
    <name evidence="2" type="ORF">LDAN0321_LOCUS11843</name>
</gene>
<keyword evidence="1" id="KW-0472">Membrane</keyword>
<evidence type="ECO:0000313" key="2">
    <source>
        <dbReference type="EMBL" id="CAD9586197.1"/>
    </source>
</evidence>
<reference evidence="2" key="1">
    <citation type="submission" date="2021-01" db="EMBL/GenBank/DDBJ databases">
        <authorList>
            <person name="Corre E."/>
            <person name="Pelletier E."/>
            <person name="Niang G."/>
            <person name="Scheremetjew M."/>
            <person name="Finn R."/>
            <person name="Kale V."/>
            <person name="Holt S."/>
            <person name="Cochrane G."/>
            <person name="Meng A."/>
            <person name="Brown T."/>
            <person name="Cohen L."/>
        </authorList>
    </citation>
    <scope>NUCLEOTIDE SEQUENCE</scope>
    <source>
        <strain evidence="2">B650</strain>
    </source>
</reference>
<protein>
    <submittedName>
        <fullName evidence="2">Uncharacterized protein</fullName>
    </submittedName>
</protein>
<accession>A0A7S2KUI0</accession>